<proteinExistence type="predicted"/>
<dbReference type="Proteomes" id="UP001183202">
    <property type="component" value="Unassembled WGS sequence"/>
</dbReference>
<evidence type="ECO:0000259" key="1">
    <source>
        <dbReference type="Pfam" id="PF06259"/>
    </source>
</evidence>
<feature type="domain" description="DUF1023" evidence="1">
    <location>
        <begin position="312"/>
        <end position="477"/>
    </location>
</feature>
<protein>
    <submittedName>
        <fullName evidence="2">Alpha/beta hydrolase</fullName>
    </submittedName>
</protein>
<keyword evidence="3" id="KW-1185">Reference proteome</keyword>
<dbReference type="EMBL" id="JAVREJ010000005">
    <property type="protein sequence ID" value="MDT0349806.1"/>
    <property type="molecule type" value="Genomic_DNA"/>
</dbReference>
<sequence>MTAAALGQVRRWSAAGLDAVAVRLEATGRALATICEALERARPPDAWRGAAADAARAGHERVATLLRMLATDVVSVQAGARAASDAVGGIQAALAQAHDLADANGFTIAADGTVADTALSGPGTADTRPAVQAEIVDRVEQVLRASAVLDADLAALLMAVAQSGADPAASTGSSAAAIGVVAPPDGTPADSAGWWSALSPAAQRTVVAEHPEWVGNRDGLPSAVRDEANRALLGAQVARLDADLRSVRARYDALTAAGPASLEAVWLTERNNLLGRLGELHRRRQVLDAVRATISGSDRRLLLLDLDLARPRAAVAVGDVDAAEHVAVLTPGFGNTVRGDLTGVADQADALRARSLAALDGAGRHGESVAAVAWLGYDVPVGLLGVGTPDAARAGGADLARFYEGVDASRRTDPHLTALGHSYGSLTTGYALQQAVGVDDAVLFGSPGIGIDHVDALHVPADHTGVVEASWDPVADLGWFGDDPNRLEGVTGLSARAATLPDGTASAGSVLHAQYLTPGSTSQYNIAATVAGLAEQRILDHGLGVGDVVRGALDGRSGS</sequence>
<dbReference type="Pfam" id="PF06259">
    <property type="entry name" value="Abhydrolase_8"/>
    <property type="match status" value="1"/>
</dbReference>
<dbReference type="InterPro" id="IPR029058">
    <property type="entry name" value="AB_hydrolase_fold"/>
</dbReference>
<dbReference type="GO" id="GO:0016787">
    <property type="term" value="F:hydrolase activity"/>
    <property type="evidence" value="ECO:0007669"/>
    <property type="project" value="UniProtKB-KW"/>
</dbReference>
<keyword evidence="2" id="KW-0378">Hydrolase</keyword>
<name>A0ABU2N790_9PSEU</name>
<dbReference type="SUPFAM" id="SSF53474">
    <property type="entry name" value="alpha/beta-Hydrolases"/>
    <property type="match status" value="1"/>
</dbReference>
<comment type="caution">
    <text evidence="2">The sequence shown here is derived from an EMBL/GenBank/DDBJ whole genome shotgun (WGS) entry which is preliminary data.</text>
</comment>
<evidence type="ECO:0000313" key="2">
    <source>
        <dbReference type="EMBL" id="MDT0349806.1"/>
    </source>
</evidence>
<gene>
    <name evidence="2" type="ORF">RM445_09765</name>
</gene>
<accession>A0ABU2N790</accession>
<evidence type="ECO:0000313" key="3">
    <source>
        <dbReference type="Proteomes" id="UP001183202"/>
    </source>
</evidence>
<organism evidence="2 3">
    <name type="scientific">Pseudonocardia charpentierae</name>
    <dbReference type="NCBI Taxonomy" id="3075545"/>
    <lineage>
        <taxon>Bacteria</taxon>
        <taxon>Bacillati</taxon>
        <taxon>Actinomycetota</taxon>
        <taxon>Actinomycetes</taxon>
        <taxon>Pseudonocardiales</taxon>
        <taxon>Pseudonocardiaceae</taxon>
        <taxon>Pseudonocardia</taxon>
    </lineage>
</organism>
<dbReference type="InterPro" id="IPR010427">
    <property type="entry name" value="DUF1023"/>
</dbReference>
<dbReference type="RefSeq" id="WP_311555839.1">
    <property type="nucleotide sequence ID" value="NZ_JAVREJ010000005.1"/>
</dbReference>
<reference evidence="3" key="1">
    <citation type="submission" date="2023-07" db="EMBL/GenBank/DDBJ databases">
        <title>30 novel species of actinomycetes from the DSMZ collection.</title>
        <authorList>
            <person name="Nouioui I."/>
        </authorList>
    </citation>
    <scope>NUCLEOTIDE SEQUENCE [LARGE SCALE GENOMIC DNA]</scope>
    <source>
        <strain evidence="3">DSM 45834</strain>
    </source>
</reference>